<proteinExistence type="predicted"/>
<dbReference type="InterPro" id="IPR008906">
    <property type="entry name" value="HATC_C_dom"/>
</dbReference>
<dbReference type="EMBL" id="JARPUR010000001">
    <property type="protein sequence ID" value="KAK4887135.1"/>
    <property type="molecule type" value="Genomic_DNA"/>
</dbReference>
<evidence type="ECO:0000259" key="1">
    <source>
        <dbReference type="Pfam" id="PF05699"/>
    </source>
</evidence>
<dbReference type="AlphaFoldDB" id="A0AAN7QBN8"/>
<name>A0AAN7QBN8_9COLE</name>
<sequence length="308" mass="35690">MQAVISFFKQSAKRSQVWKESIDFISISSLCETKWVDRHDSVLKFTTHLIELSKALSQIMKWKDTNSSSKALTLVYSIKQGEFIIALLCLADILKFTLPFSKQLQNKSIDLMDASAAVKDTQSVLEETRKYSDLYFKTIFEQAQKLAAELDTDIKLPRLVDRQKHRNNPALASAEEYFRVTVFCTVYDEILSDMSLRFSKNCLQSFDLRLLLPKVIVKLESNKLKNRMEVVYLRSSQKILLSLPVSVATAETSFSTLRRTKTWLRSRILEDRLNCLCLLHIHRDIVPSTEKVIERFGKSKRRRLQIIL</sequence>
<accession>A0AAN7QBN8</accession>
<evidence type="ECO:0000313" key="3">
    <source>
        <dbReference type="Proteomes" id="UP001353858"/>
    </source>
</evidence>
<dbReference type="PANTHER" id="PTHR46289:SF14">
    <property type="entry name" value="DUF4371 DOMAIN-CONTAINING PROTEIN"/>
    <property type="match status" value="1"/>
</dbReference>
<dbReference type="Proteomes" id="UP001353858">
    <property type="component" value="Unassembled WGS sequence"/>
</dbReference>
<organism evidence="2 3">
    <name type="scientific">Aquatica leii</name>
    <dbReference type="NCBI Taxonomy" id="1421715"/>
    <lineage>
        <taxon>Eukaryota</taxon>
        <taxon>Metazoa</taxon>
        <taxon>Ecdysozoa</taxon>
        <taxon>Arthropoda</taxon>
        <taxon>Hexapoda</taxon>
        <taxon>Insecta</taxon>
        <taxon>Pterygota</taxon>
        <taxon>Neoptera</taxon>
        <taxon>Endopterygota</taxon>
        <taxon>Coleoptera</taxon>
        <taxon>Polyphaga</taxon>
        <taxon>Elateriformia</taxon>
        <taxon>Elateroidea</taxon>
        <taxon>Lampyridae</taxon>
        <taxon>Luciolinae</taxon>
        <taxon>Aquatica</taxon>
    </lineage>
</organism>
<dbReference type="GO" id="GO:0046983">
    <property type="term" value="F:protein dimerization activity"/>
    <property type="evidence" value="ECO:0007669"/>
    <property type="project" value="InterPro"/>
</dbReference>
<feature type="domain" description="HAT C-terminal dimerisation" evidence="1">
    <location>
        <begin position="238"/>
        <end position="281"/>
    </location>
</feature>
<protein>
    <recommendedName>
        <fullName evidence="1">HAT C-terminal dimerisation domain-containing protein</fullName>
    </recommendedName>
</protein>
<gene>
    <name evidence="2" type="ORF">RN001_003406</name>
</gene>
<dbReference type="InterPro" id="IPR052958">
    <property type="entry name" value="IFN-induced_PKR_regulator"/>
</dbReference>
<comment type="caution">
    <text evidence="2">The sequence shown here is derived from an EMBL/GenBank/DDBJ whole genome shotgun (WGS) entry which is preliminary data.</text>
</comment>
<dbReference type="Pfam" id="PF05699">
    <property type="entry name" value="Dimer_Tnp_hAT"/>
    <property type="match status" value="1"/>
</dbReference>
<dbReference type="PANTHER" id="PTHR46289">
    <property type="entry name" value="52 KDA REPRESSOR OF THE INHIBITOR OF THE PROTEIN KINASE-LIKE PROTEIN-RELATED"/>
    <property type="match status" value="1"/>
</dbReference>
<reference evidence="3" key="1">
    <citation type="submission" date="2023-01" db="EMBL/GenBank/DDBJ databases">
        <title>Key to firefly adult light organ development and bioluminescence: homeobox transcription factors regulate luciferase expression and transportation to peroxisome.</title>
        <authorList>
            <person name="Fu X."/>
        </authorList>
    </citation>
    <scope>NUCLEOTIDE SEQUENCE [LARGE SCALE GENOMIC DNA]</scope>
</reference>
<keyword evidence="3" id="KW-1185">Reference proteome</keyword>
<evidence type="ECO:0000313" key="2">
    <source>
        <dbReference type="EMBL" id="KAK4887135.1"/>
    </source>
</evidence>